<dbReference type="FunFam" id="3.40.50.720:FF:000121">
    <property type="entry name" value="Prostaglandin reductase 2"/>
    <property type="match status" value="1"/>
</dbReference>
<evidence type="ECO:0000256" key="7">
    <source>
        <dbReference type="ARBA" id="ARBA00022490"/>
    </source>
</evidence>
<evidence type="ECO:0000256" key="6">
    <source>
        <dbReference type="ARBA" id="ARBA00020651"/>
    </source>
</evidence>
<keyword evidence="10" id="KW-0276">Fatty acid metabolism</keyword>
<dbReference type="RefSeq" id="XP_033347159.1">
    <property type="nucleotide sequence ID" value="XM_033491268.1"/>
</dbReference>
<evidence type="ECO:0000259" key="35">
    <source>
        <dbReference type="SMART" id="SM00829"/>
    </source>
</evidence>
<evidence type="ECO:0000256" key="33">
    <source>
        <dbReference type="ARBA" id="ARBA00049179"/>
    </source>
</evidence>
<evidence type="ECO:0000256" key="14">
    <source>
        <dbReference type="ARBA" id="ARBA00023098"/>
    </source>
</evidence>
<dbReference type="EC" id="1.3.1.74" evidence="5"/>
<comment type="catalytic activity">
    <reaction evidence="24">
        <text>13,14-dihydro-15-oxo-prostaglandin F1alpha + NADP(+) = 15-oxoprostaglandin F1alpha + NADPH + H(+)</text>
        <dbReference type="Rhea" id="RHEA:50592"/>
        <dbReference type="ChEBI" id="CHEBI:15378"/>
        <dbReference type="ChEBI" id="CHEBI:57783"/>
        <dbReference type="ChEBI" id="CHEBI:58349"/>
        <dbReference type="ChEBI" id="CHEBI:79072"/>
        <dbReference type="ChEBI" id="CHEBI:133411"/>
    </reaction>
    <physiologicalReaction direction="right-to-left" evidence="24">
        <dbReference type="Rhea" id="RHEA:50594"/>
    </physiologicalReaction>
</comment>
<evidence type="ECO:0000256" key="18">
    <source>
        <dbReference type="ARBA" id="ARBA00032297"/>
    </source>
</evidence>
<evidence type="ECO:0000256" key="10">
    <source>
        <dbReference type="ARBA" id="ARBA00022832"/>
    </source>
</evidence>
<keyword evidence="13" id="KW-0560">Oxidoreductase</keyword>
<keyword evidence="15" id="KW-0379">Hydroxylation</keyword>
<accession>A0A6J3K4L3</accession>
<dbReference type="InterPro" id="IPR011032">
    <property type="entry name" value="GroES-like_sf"/>
</dbReference>
<evidence type="ECO:0000256" key="3">
    <source>
        <dbReference type="ARBA" id="ARBA00011852"/>
    </source>
</evidence>
<dbReference type="GO" id="GO:0047522">
    <property type="term" value="F:15-oxoprostaglandin 13-reductase [NAD(P)+] activity"/>
    <property type="evidence" value="ECO:0007669"/>
    <property type="project" value="UniProtKB-EC"/>
</dbReference>
<sequence>MVKTRRFIVAKHFQKNPEPSDLQLIEEELPSLHNGEYLVEAEYLSVDPYMRVYIQRYPVGVTMIGAQVAKIIESKNPDFPVGRRIVGYLGWRTHTIINPHRSSEYEFLSQKPTLVPDIGDLSPSLYLGILGMPGATAYFGLLEICKPKQGEVLVVSGAAGAVGSLVGQIGKHVFGLTVIGIAGSDEKCKWLVEELGFDHAINYKKGDVEVALRKAVPKGIDCYFDNVGGDISSIVIYQMKPFGRVAVCGSISSYNADSSSLPKSTILQPSFVFNQLKMEGFVVTRWDNRLSEATKKNLQWIHEGKLRYRETITKGFDNMFDAFVGMLQGKNIGKAIVQV</sequence>
<comment type="catalytic activity">
    <reaction evidence="30">
        <text>6-trans-leukotriene B4 + NADP(+) = 12-oxo-(5S)-hydroxy-(6E,8E,10E,14Z)-eicosatetraenoate + NADPH + H(+)</text>
        <dbReference type="Rhea" id="RHEA:51204"/>
        <dbReference type="ChEBI" id="CHEBI:15378"/>
        <dbReference type="ChEBI" id="CHEBI:57783"/>
        <dbReference type="ChEBI" id="CHEBI:58349"/>
        <dbReference type="ChEBI" id="CHEBI:90723"/>
        <dbReference type="ChEBI" id="CHEBI:133974"/>
    </reaction>
    <physiologicalReaction direction="left-to-right" evidence="30">
        <dbReference type="Rhea" id="RHEA:51205"/>
    </physiologicalReaction>
</comment>
<comment type="catalytic activity">
    <reaction evidence="23">
        <text>leukotriene B4 + NADP(+) = 12-oxo-leukotriene B4 + NADPH + H(+)</text>
        <dbReference type="Rhea" id="RHEA:50608"/>
        <dbReference type="ChEBI" id="CHEBI:15378"/>
        <dbReference type="ChEBI" id="CHEBI:57461"/>
        <dbReference type="ChEBI" id="CHEBI:57783"/>
        <dbReference type="ChEBI" id="CHEBI:58349"/>
        <dbReference type="ChEBI" id="CHEBI:133309"/>
    </reaction>
    <physiologicalReaction direction="left-to-right" evidence="23">
        <dbReference type="Rhea" id="RHEA:50609"/>
    </physiologicalReaction>
</comment>
<comment type="catalytic activity">
    <reaction evidence="31">
        <text>(5S,12S)-dihydroxy-(6E,10E,12E,14Z)-eicosatetraenoate + NADP(+) = 12-oxo-(5S)-hydroxy-(6E,8E,10E,14Z)-eicosatetraenoate + NADPH + H(+)</text>
        <dbReference type="Rhea" id="RHEA:51212"/>
        <dbReference type="ChEBI" id="CHEBI:15378"/>
        <dbReference type="ChEBI" id="CHEBI:57783"/>
        <dbReference type="ChEBI" id="CHEBI:58349"/>
        <dbReference type="ChEBI" id="CHEBI:133974"/>
        <dbReference type="ChEBI" id="CHEBI:133975"/>
    </reaction>
    <physiologicalReaction direction="left-to-right" evidence="31">
        <dbReference type="Rhea" id="RHEA:51213"/>
    </physiologicalReaction>
</comment>
<feature type="domain" description="Enoyl reductase (ER)" evidence="35">
    <location>
        <begin position="17"/>
        <end position="337"/>
    </location>
</feature>
<protein>
    <recommendedName>
        <fullName evidence="6">Prostaglandin reductase 1</fullName>
        <ecNumber evidence="4">1.3.1.48</ecNumber>
        <ecNumber evidence="5">1.3.1.74</ecNumber>
    </recommendedName>
    <alternativeName>
        <fullName evidence="19">15-oxoprostaglandin 13-reductase</fullName>
    </alternativeName>
    <alternativeName>
        <fullName evidence="17">Dithiolethione-inducible gene 1 protein</fullName>
    </alternativeName>
    <alternativeName>
        <fullName evidence="16">Leukotriene B4 12-hydroxydehydrogenase</fullName>
    </alternativeName>
    <alternativeName>
        <fullName evidence="18">NAD(P)H-dependent alkenal/one oxidoreductase</fullName>
    </alternativeName>
</protein>
<dbReference type="PANTHER" id="PTHR43205:SF7">
    <property type="entry name" value="PROSTAGLANDIN REDUCTASE 1"/>
    <property type="match status" value="1"/>
</dbReference>
<keyword evidence="7" id="KW-0963">Cytoplasm</keyword>
<dbReference type="Pfam" id="PF16884">
    <property type="entry name" value="ADH_N_2"/>
    <property type="match status" value="1"/>
</dbReference>
<dbReference type="GO" id="GO:0005737">
    <property type="term" value="C:cytoplasm"/>
    <property type="evidence" value="ECO:0007669"/>
    <property type="project" value="UniProtKB-SubCell"/>
</dbReference>
<evidence type="ECO:0000256" key="4">
    <source>
        <dbReference type="ARBA" id="ARBA00011981"/>
    </source>
</evidence>
<evidence type="ECO:0000256" key="11">
    <source>
        <dbReference type="ARBA" id="ARBA00022857"/>
    </source>
</evidence>
<evidence type="ECO:0000256" key="9">
    <source>
        <dbReference type="ARBA" id="ARBA00022553"/>
    </source>
</evidence>
<evidence type="ECO:0000256" key="20">
    <source>
        <dbReference type="ARBA" id="ARBA00047461"/>
    </source>
</evidence>
<dbReference type="AlphaFoldDB" id="A0A6J3K4L3"/>
<proteinExistence type="inferred from homology"/>
<keyword evidence="9" id="KW-0597">Phosphoprotein</keyword>
<comment type="catalytic activity">
    <reaction evidence="29">
        <text>20-hydroxy-leukotriene B4 + NADP(+) = 12-oxo-20-hydroxy-leukotriene B4 + NADPH + H(+)</text>
        <dbReference type="Rhea" id="RHEA:51208"/>
        <dbReference type="ChEBI" id="CHEBI:15378"/>
        <dbReference type="ChEBI" id="CHEBI:57460"/>
        <dbReference type="ChEBI" id="CHEBI:57783"/>
        <dbReference type="ChEBI" id="CHEBI:58349"/>
        <dbReference type="ChEBI" id="CHEBI:133346"/>
    </reaction>
    <physiologicalReaction direction="left-to-right" evidence="29">
        <dbReference type="Rhea" id="RHEA:51209"/>
    </physiologicalReaction>
</comment>
<evidence type="ECO:0000256" key="22">
    <source>
        <dbReference type="ARBA" id="ARBA00047742"/>
    </source>
</evidence>
<comment type="catalytic activity">
    <reaction evidence="33">
        <text>an n-alkanal + NADP(+) = an alk-2-enal + NADPH + H(+)</text>
        <dbReference type="Rhea" id="RHEA:13737"/>
        <dbReference type="ChEBI" id="CHEBI:12834"/>
        <dbReference type="ChEBI" id="CHEBI:13757"/>
        <dbReference type="ChEBI" id="CHEBI:15378"/>
        <dbReference type="ChEBI" id="CHEBI:57783"/>
        <dbReference type="ChEBI" id="CHEBI:58349"/>
        <dbReference type="EC" id="1.3.1.74"/>
    </reaction>
    <physiologicalReaction direction="right-to-left" evidence="33">
        <dbReference type="Rhea" id="RHEA:13739"/>
    </physiologicalReaction>
</comment>
<comment type="subunit">
    <text evidence="3">Monomer or homodimer.</text>
</comment>
<comment type="catalytic activity">
    <reaction evidence="32">
        <text>13,14-dihydro-15-oxo-prostaglandin E1 + NADP(+) = 15-oxoprostaglandin E1 + NADPH + H(+)</text>
        <dbReference type="Rhea" id="RHEA:50584"/>
        <dbReference type="ChEBI" id="CHEBI:15378"/>
        <dbReference type="ChEBI" id="CHEBI:57401"/>
        <dbReference type="ChEBI" id="CHEBI:57783"/>
        <dbReference type="ChEBI" id="CHEBI:58349"/>
        <dbReference type="ChEBI" id="CHEBI:133408"/>
    </reaction>
    <physiologicalReaction direction="right-to-left" evidence="32">
        <dbReference type="Rhea" id="RHEA:50586"/>
    </physiologicalReaction>
</comment>
<comment type="catalytic activity">
    <reaction evidence="34">
        <text>hexanal + NADP(+) = (E)-hex-2-enal + NADPH + H(+)</text>
        <dbReference type="Rhea" id="RHEA:50776"/>
        <dbReference type="ChEBI" id="CHEBI:15378"/>
        <dbReference type="ChEBI" id="CHEBI:28913"/>
        <dbReference type="ChEBI" id="CHEBI:57783"/>
        <dbReference type="ChEBI" id="CHEBI:58349"/>
        <dbReference type="ChEBI" id="CHEBI:88528"/>
    </reaction>
    <physiologicalReaction direction="right-to-left" evidence="34">
        <dbReference type="Rhea" id="RHEA:50778"/>
    </physiologicalReaction>
</comment>
<keyword evidence="11" id="KW-0521">NADP</keyword>
<dbReference type="InterPro" id="IPR036291">
    <property type="entry name" value="NAD(P)-bd_dom_sf"/>
</dbReference>
<evidence type="ECO:0000256" key="2">
    <source>
        <dbReference type="ARBA" id="ARBA00010460"/>
    </source>
</evidence>
<dbReference type="InterPro" id="IPR041694">
    <property type="entry name" value="ADH_N_2"/>
</dbReference>
<evidence type="ECO:0000256" key="17">
    <source>
        <dbReference type="ARBA" id="ARBA00032255"/>
    </source>
</evidence>
<evidence type="ECO:0000256" key="23">
    <source>
        <dbReference type="ARBA" id="ARBA00047871"/>
    </source>
</evidence>
<dbReference type="GeneID" id="117232106"/>
<dbReference type="GO" id="GO:0006693">
    <property type="term" value="P:prostaglandin metabolic process"/>
    <property type="evidence" value="ECO:0007669"/>
    <property type="project" value="UniProtKB-KW"/>
</dbReference>
<comment type="subcellular location">
    <subcellularLocation>
        <location evidence="1">Cytoplasm</location>
    </subcellularLocation>
</comment>
<evidence type="ECO:0000256" key="8">
    <source>
        <dbReference type="ARBA" id="ARBA00022501"/>
    </source>
</evidence>
<dbReference type="SMART" id="SM00829">
    <property type="entry name" value="PKS_ER"/>
    <property type="match status" value="1"/>
</dbReference>
<comment type="catalytic activity">
    <reaction evidence="25">
        <text>dodecanal + NADP(+) = (2E)-dodecenal + NADPH + H(+)</text>
        <dbReference type="Rhea" id="RHEA:50784"/>
        <dbReference type="ChEBI" id="CHEBI:15378"/>
        <dbReference type="ChEBI" id="CHEBI:27836"/>
        <dbReference type="ChEBI" id="CHEBI:57783"/>
        <dbReference type="ChEBI" id="CHEBI:58349"/>
        <dbReference type="ChEBI" id="CHEBI:133741"/>
    </reaction>
    <physiologicalReaction direction="right-to-left" evidence="25">
        <dbReference type="Rhea" id="RHEA:50786"/>
    </physiologicalReaction>
</comment>
<comment type="catalytic activity">
    <reaction evidence="20">
        <text>octanal + NADP(+) = (2E)-octenal + NADPH + H(+)</text>
        <dbReference type="Rhea" id="RHEA:50780"/>
        <dbReference type="ChEBI" id="CHEBI:15378"/>
        <dbReference type="ChEBI" id="CHEBI:17935"/>
        <dbReference type="ChEBI" id="CHEBI:57783"/>
        <dbReference type="ChEBI" id="CHEBI:58349"/>
        <dbReference type="ChEBI" id="CHEBI:61748"/>
    </reaction>
    <physiologicalReaction direction="right-to-left" evidence="20">
        <dbReference type="Rhea" id="RHEA:50782"/>
    </physiologicalReaction>
</comment>
<organism evidence="36 37">
    <name type="scientific">Bombus vosnesenskii</name>
    <dbReference type="NCBI Taxonomy" id="207650"/>
    <lineage>
        <taxon>Eukaryota</taxon>
        <taxon>Metazoa</taxon>
        <taxon>Ecdysozoa</taxon>
        <taxon>Arthropoda</taxon>
        <taxon>Hexapoda</taxon>
        <taxon>Insecta</taxon>
        <taxon>Pterygota</taxon>
        <taxon>Neoptera</taxon>
        <taxon>Endopterygota</taxon>
        <taxon>Hymenoptera</taxon>
        <taxon>Apocrita</taxon>
        <taxon>Aculeata</taxon>
        <taxon>Apoidea</taxon>
        <taxon>Anthophila</taxon>
        <taxon>Apidae</taxon>
        <taxon>Bombus</taxon>
        <taxon>Pyrobombus</taxon>
    </lineage>
</organism>
<comment type="catalytic activity">
    <reaction evidence="26">
        <text>nonan-2-one + NADP(+) = (3E)-nonen-2-one + NADPH + H(+)</text>
        <dbReference type="Rhea" id="RHEA:50616"/>
        <dbReference type="ChEBI" id="CHEBI:15378"/>
        <dbReference type="ChEBI" id="CHEBI:57783"/>
        <dbReference type="ChEBI" id="CHEBI:58349"/>
        <dbReference type="ChEBI" id="CHEBI:77927"/>
        <dbReference type="ChEBI" id="CHEBI:133457"/>
    </reaction>
    <physiologicalReaction direction="right-to-left" evidence="26">
        <dbReference type="Rhea" id="RHEA:50618"/>
    </physiologicalReaction>
</comment>
<evidence type="ECO:0000256" key="27">
    <source>
        <dbReference type="ARBA" id="ARBA00048290"/>
    </source>
</evidence>
<dbReference type="InterPro" id="IPR020843">
    <property type="entry name" value="ER"/>
</dbReference>
<evidence type="ECO:0000256" key="30">
    <source>
        <dbReference type="ARBA" id="ARBA00048953"/>
    </source>
</evidence>
<evidence type="ECO:0000256" key="24">
    <source>
        <dbReference type="ARBA" id="ARBA00047878"/>
    </source>
</evidence>
<evidence type="ECO:0000256" key="32">
    <source>
        <dbReference type="ARBA" id="ARBA00049070"/>
    </source>
</evidence>
<keyword evidence="8" id="KW-0644">Prostaglandin metabolism</keyword>
<evidence type="ECO:0000256" key="13">
    <source>
        <dbReference type="ARBA" id="ARBA00023002"/>
    </source>
</evidence>
<evidence type="ECO:0000256" key="5">
    <source>
        <dbReference type="ARBA" id="ARBA00012410"/>
    </source>
</evidence>
<comment type="similarity">
    <text evidence="2">Belongs to the NADP-dependent oxidoreductase L4BD family.</text>
</comment>
<comment type="catalytic activity">
    <reaction evidence="27">
        <text>13,14-dihydro-15-oxo-PGF2alpha + NADP(+) = 15-oxoprostaglandin F2alpha + NADPH + H(+)</text>
        <dbReference type="Rhea" id="RHEA:50588"/>
        <dbReference type="ChEBI" id="CHEBI:15378"/>
        <dbReference type="ChEBI" id="CHEBI:57783"/>
        <dbReference type="ChEBI" id="CHEBI:58349"/>
        <dbReference type="ChEBI" id="CHEBI:133374"/>
        <dbReference type="ChEBI" id="CHEBI:133409"/>
    </reaction>
    <physiologicalReaction direction="right-to-left" evidence="27">
        <dbReference type="Rhea" id="RHEA:50590"/>
    </physiologicalReaction>
</comment>
<evidence type="ECO:0000256" key="29">
    <source>
        <dbReference type="ARBA" id="ARBA00048591"/>
    </source>
</evidence>
<dbReference type="InterPro" id="IPR045010">
    <property type="entry name" value="MDR_fam"/>
</dbReference>
<comment type="catalytic activity">
    <reaction evidence="28">
        <text>4-hydroxynonanal + NADP(+) = (E)-4-hydroxynon-2-enal + NADPH + H(+)</text>
        <dbReference type="Rhea" id="RHEA:64736"/>
        <dbReference type="ChEBI" id="CHEBI:15378"/>
        <dbReference type="ChEBI" id="CHEBI:57783"/>
        <dbReference type="ChEBI" id="CHEBI:58349"/>
        <dbReference type="ChEBI" id="CHEBI:58968"/>
        <dbReference type="ChEBI" id="CHEBI:156112"/>
    </reaction>
    <physiologicalReaction direction="right-to-left" evidence="28">
        <dbReference type="Rhea" id="RHEA:64738"/>
    </physiologicalReaction>
</comment>
<dbReference type="Pfam" id="PF00107">
    <property type="entry name" value="ADH_zinc_N"/>
    <property type="match status" value="1"/>
</dbReference>
<evidence type="ECO:0000256" key="16">
    <source>
        <dbReference type="ARBA" id="ARBA00031851"/>
    </source>
</evidence>
<dbReference type="InterPro" id="IPR014190">
    <property type="entry name" value="PTGR1"/>
</dbReference>
<dbReference type="SUPFAM" id="SSF51735">
    <property type="entry name" value="NAD(P)-binding Rossmann-fold domains"/>
    <property type="match status" value="1"/>
</dbReference>
<name>A0A6J3K4L3_9HYME</name>
<dbReference type="Gene3D" id="3.90.180.10">
    <property type="entry name" value="Medium-chain alcohol dehydrogenases, catalytic domain"/>
    <property type="match status" value="1"/>
</dbReference>
<dbReference type="InterPro" id="IPR013149">
    <property type="entry name" value="ADH-like_C"/>
</dbReference>
<dbReference type="CDD" id="cd08294">
    <property type="entry name" value="leukotriene_B4_DH_like"/>
    <property type="match status" value="1"/>
</dbReference>
<evidence type="ECO:0000256" key="19">
    <source>
        <dbReference type="ARBA" id="ARBA00033119"/>
    </source>
</evidence>
<dbReference type="Gene3D" id="3.40.50.720">
    <property type="entry name" value="NAD(P)-binding Rossmann-like Domain"/>
    <property type="match status" value="1"/>
</dbReference>
<evidence type="ECO:0000256" key="25">
    <source>
        <dbReference type="ARBA" id="ARBA00047903"/>
    </source>
</evidence>
<keyword evidence="14" id="KW-0443">Lipid metabolism</keyword>
<dbReference type="GO" id="GO:0032440">
    <property type="term" value="F:2-alkenal reductase [NAD(P)H] activity"/>
    <property type="evidence" value="ECO:0007669"/>
    <property type="project" value="UniProtKB-EC"/>
</dbReference>
<evidence type="ECO:0000256" key="34">
    <source>
        <dbReference type="ARBA" id="ARBA00049368"/>
    </source>
</evidence>
<evidence type="ECO:0000256" key="12">
    <source>
        <dbReference type="ARBA" id="ARBA00022990"/>
    </source>
</evidence>
<gene>
    <name evidence="37" type="primary">LOC117232106</name>
</gene>
<dbReference type="EC" id="1.3.1.48" evidence="4"/>
<evidence type="ECO:0000313" key="36">
    <source>
        <dbReference type="Proteomes" id="UP000504631"/>
    </source>
</evidence>
<dbReference type="PANTHER" id="PTHR43205">
    <property type="entry name" value="PROSTAGLANDIN REDUCTASE"/>
    <property type="match status" value="1"/>
</dbReference>
<evidence type="ECO:0000313" key="37">
    <source>
        <dbReference type="RefSeq" id="XP_033347159.1"/>
    </source>
</evidence>
<evidence type="ECO:0000256" key="26">
    <source>
        <dbReference type="ARBA" id="ARBA00048066"/>
    </source>
</evidence>
<evidence type="ECO:0000256" key="21">
    <source>
        <dbReference type="ARBA" id="ARBA00047617"/>
    </source>
</evidence>
<evidence type="ECO:0000256" key="31">
    <source>
        <dbReference type="ARBA" id="ARBA00049068"/>
    </source>
</evidence>
<dbReference type="Proteomes" id="UP000504631">
    <property type="component" value="Unplaced"/>
</dbReference>
<evidence type="ECO:0000256" key="28">
    <source>
        <dbReference type="ARBA" id="ARBA00048387"/>
    </source>
</evidence>
<evidence type="ECO:0000256" key="15">
    <source>
        <dbReference type="ARBA" id="ARBA00023278"/>
    </source>
</evidence>
<dbReference type="SUPFAM" id="SSF50129">
    <property type="entry name" value="GroES-like"/>
    <property type="match status" value="2"/>
</dbReference>
<evidence type="ECO:0000256" key="1">
    <source>
        <dbReference type="ARBA" id="ARBA00004496"/>
    </source>
</evidence>
<reference evidence="37" key="1">
    <citation type="submission" date="2025-08" db="UniProtKB">
        <authorList>
            <consortium name="RefSeq"/>
        </authorList>
    </citation>
    <scope>IDENTIFICATION</scope>
    <source>
        <tissue evidence="37">Muscle</tissue>
    </source>
</reference>
<keyword evidence="12" id="KW-0007">Acetylation</keyword>
<dbReference type="KEGG" id="bvk:117232106"/>
<keyword evidence="36" id="KW-1185">Reference proteome</keyword>
<comment type="catalytic activity">
    <reaction evidence="22">
        <text>pentan-2-one + NADP(+) = (E)-pent-3-en-2-one + NADPH + H(+)</text>
        <dbReference type="Rhea" id="RHEA:50788"/>
        <dbReference type="ChEBI" id="CHEBI:15378"/>
        <dbReference type="ChEBI" id="CHEBI:16472"/>
        <dbReference type="ChEBI" id="CHEBI:57783"/>
        <dbReference type="ChEBI" id="CHEBI:58349"/>
        <dbReference type="ChEBI" id="CHEBI:145276"/>
    </reaction>
    <physiologicalReaction direction="right-to-left" evidence="22">
        <dbReference type="Rhea" id="RHEA:50790"/>
    </physiologicalReaction>
</comment>
<comment type="catalytic activity">
    <reaction evidence="21">
        <text>decanal + NADP(+) = (2E)-decenal + NADPH + H(+)</text>
        <dbReference type="Rhea" id="RHEA:50612"/>
        <dbReference type="ChEBI" id="CHEBI:15378"/>
        <dbReference type="ChEBI" id="CHEBI:31457"/>
        <dbReference type="ChEBI" id="CHEBI:57783"/>
        <dbReference type="ChEBI" id="CHEBI:58349"/>
        <dbReference type="ChEBI" id="CHEBI:133455"/>
    </reaction>
    <physiologicalReaction direction="right-to-left" evidence="21">
        <dbReference type="Rhea" id="RHEA:50614"/>
    </physiologicalReaction>
</comment>